<reference evidence="2" key="2">
    <citation type="submission" date="2020-09" db="EMBL/GenBank/DDBJ databases">
        <authorList>
            <person name="Sun Q."/>
            <person name="Zhou Y."/>
        </authorList>
    </citation>
    <scope>NUCLEOTIDE SEQUENCE</scope>
    <source>
        <strain evidence="2">CGMCC 4.7201</strain>
    </source>
</reference>
<dbReference type="RefSeq" id="WP_189131874.1">
    <property type="nucleotide sequence ID" value="NZ_BMMS01000010.1"/>
</dbReference>
<sequence length="241" mass="25990">MDSRQLWEKHAVLAEAFCFSDDQVSAAQGTLDEAQAQRSRLLAAFAVTVGSDGAVADLLGLNEREVRVARRTVGRENAKRVAGDLLTAPPAPPAAQETVEVEPEADTLHSVNVPPPVHAAPMPPPPPPHAVPPVQAVPGYEPLGYEPLWTAAMDALLIRGWQTGLDLQVLAAELGIDLASLIARAQQLSYEGRLMAAAAPEDRPRSGRHRRNRHEDQSLGENVAYLPHQQSWPHTAQGYVS</sequence>
<proteinExistence type="predicted"/>
<name>A0A917ZR03_9ACTN</name>
<dbReference type="AlphaFoldDB" id="A0A917ZR03"/>
<reference evidence="2" key="1">
    <citation type="journal article" date="2014" name="Int. J. Syst. Evol. Microbiol.">
        <title>Complete genome sequence of Corynebacterium casei LMG S-19264T (=DSM 44701T), isolated from a smear-ripened cheese.</title>
        <authorList>
            <consortium name="US DOE Joint Genome Institute (JGI-PGF)"/>
            <person name="Walter F."/>
            <person name="Albersmeier A."/>
            <person name="Kalinowski J."/>
            <person name="Ruckert C."/>
        </authorList>
    </citation>
    <scope>NUCLEOTIDE SEQUENCE</scope>
    <source>
        <strain evidence="2">CGMCC 4.7201</strain>
    </source>
</reference>
<feature type="region of interest" description="Disordered" evidence="1">
    <location>
        <begin position="196"/>
        <end position="218"/>
    </location>
</feature>
<keyword evidence="3" id="KW-1185">Reference proteome</keyword>
<protein>
    <submittedName>
        <fullName evidence="2">Uncharacterized protein</fullName>
    </submittedName>
</protein>
<dbReference type="Proteomes" id="UP000641932">
    <property type="component" value="Unassembled WGS sequence"/>
</dbReference>
<accession>A0A917ZR03</accession>
<dbReference type="EMBL" id="BMMS01000010">
    <property type="protein sequence ID" value="GGO87808.1"/>
    <property type="molecule type" value="Genomic_DNA"/>
</dbReference>
<comment type="caution">
    <text evidence="2">The sequence shown here is derived from an EMBL/GenBank/DDBJ whole genome shotgun (WGS) entry which is preliminary data.</text>
</comment>
<evidence type="ECO:0000256" key="1">
    <source>
        <dbReference type="SAM" id="MobiDB-lite"/>
    </source>
</evidence>
<organism evidence="2 3">
    <name type="scientific">Wenjunlia tyrosinilytica</name>
    <dbReference type="NCBI Taxonomy" id="1544741"/>
    <lineage>
        <taxon>Bacteria</taxon>
        <taxon>Bacillati</taxon>
        <taxon>Actinomycetota</taxon>
        <taxon>Actinomycetes</taxon>
        <taxon>Kitasatosporales</taxon>
        <taxon>Streptomycetaceae</taxon>
        <taxon>Wenjunlia</taxon>
    </lineage>
</organism>
<evidence type="ECO:0000313" key="3">
    <source>
        <dbReference type="Proteomes" id="UP000641932"/>
    </source>
</evidence>
<evidence type="ECO:0000313" key="2">
    <source>
        <dbReference type="EMBL" id="GGO87808.1"/>
    </source>
</evidence>
<gene>
    <name evidence="2" type="ORF">GCM10012280_27130</name>
</gene>